<evidence type="ECO:0000313" key="1">
    <source>
        <dbReference type="EMBL" id="ALS22196.1"/>
    </source>
</evidence>
<accession>A0A0U2W0Y2</accession>
<dbReference type="SUPFAM" id="SSF109604">
    <property type="entry name" value="HD-domain/PDEase-like"/>
    <property type="match status" value="1"/>
</dbReference>
<dbReference type="Proteomes" id="UP000061660">
    <property type="component" value="Chromosome"/>
</dbReference>
<dbReference type="PATRIC" id="fig|162209.4.peg.1932"/>
<protein>
    <submittedName>
        <fullName evidence="1">GTP pyrophosphokinase</fullName>
    </submittedName>
</protein>
<gene>
    <name evidence="1" type="ORF">IJ22_18220</name>
</gene>
<dbReference type="Gene3D" id="1.10.3210.10">
    <property type="entry name" value="Hypothetical protein af1432"/>
    <property type="match status" value="1"/>
</dbReference>
<dbReference type="AlphaFoldDB" id="A0A0U2W0Y2"/>
<dbReference type="GO" id="GO:0016301">
    <property type="term" value="F:kinase activity"/>
    <property type="evidence" value="ECO:0007669"/>
    <property type="project" value="UniProtKB-KW"/>
</dbReference>
<sequence>MSTLTRAIIMATEAHEGQVDKGGNPYILHPLRLLTKASDENARIVAVLHDVIEDTDLTLEHLRKEGFNEIIIEALDCLTRCKNESYDEFIQRIKSNDLARYVKLLDLDDNSDITRIQNPTDKDYERLRKYKKAVSDLLSL</sequence>
<keyword evidence="2" id="KW-1185">Reference proteome</keyword>
<dbReference type="STRING" id="162209.IJ22_18220"/>
<organism evidence="1 2">
    <name type="scientific">Paenibacillus naphthalenovorans</name>
    <dbReference type="NCBI Taxonomy" id="162209"/>
    <lineage>
        <taxon>Bacteria</taxon>
        <taxon>Bacillati</taxon>
        <taxon>Bacillota</taxon>
        <taxon>Bacilli</taxon>
        <taxon>Bacillales</taxon>
        <taxon>Paenibacillaceae</taxon>
        <taxon>Paenibacillus</taxon>
    </lineage>
</organism>
<reference evidence="1 2" key="2">
    <citation type="journal article" date="2016" name="Genome Announc.">
        <title>Complete Genome Sequences of Two Interactive Moderate Thermophiles, Paenibacillus napthalenovorans 32O-Y and Paenibacillus sp. 32O-W.</title>
        <authorList>
            <person name="Butler R.R.III."/>
            <person name="Wang J."/>
            <person name="Stark B.C."/>
            <person name="Pombert J.F."/>
        </authorList>
    </citation>
    <scope>NUCLEOTIDE SEQUENCE [LARGE SCALE GENOMIC DNA]</scope>
    <source>
        <strain evidence="1 2">32O-Y</strain>
    </source>
</reference>
<proteinExistence type="predicted"/>
<name>A0A0U2W0Y2_9BACL</name>
<keyword evidence="1" id="KW-0418">Kinase</keyword>
<dbReference type="OrthoDB" id="9802385at2"/>
<reference evidence="2" key="1">
    <citation type="submission" date="2015-12" db="EMBL/GenBank/DDBJ databases">
        <title>Complete genome sequences of two moderately thermophilic Paenibacillus species.</title>
        <authorList>
            <person name="Butler R.III."/>
            <person name="Wang J."/>
            <person name="Stark B.C."/>
            <person name="Pombert J.-F."/>
        </authorList>
    </citation>
    <scope>NUCLEOTIDE SEQUENCE [LARGE SCALE GENOMIC DNA]</scope>
    <source>
        <strain evidence="2">32O-Y</strain>
    </source>
</reference>
<dbReference type="EMBL" id="CP013652">
    <property type="protein sequence ID" value="ALS22196.1"/>
    <property type="molecule type" value="Genomic_DNA"/>
</dbReference>
<evidence type="ECO:0000313" key="2">
    <source>
        <dbReference type="Proteomes" id="UP000061660"/>
    </source>
</evidence>
<dbReference type="KEGG" id="pnp:IJ22_18220"/>
<keyword evidence="1" id="KW-0808">Transferase</keyword>